<evidence type="ECO:0000259" key="5">
    <source>
        <dbReference type="Pfam" id="PF00891"/>
    </source>
</evidence>
<evidence type="ECO:0000256" key="4">
    <source>
        <dbReference type="PIRSR" id="PIRSR005739-1"/>
    </source>
</evidence>
<gene>
    <name evidence="7" type="ORF">UCRPC4_g06976</name>
</gene>
<evidence type="ECO:0000256" key="1">
    <source>
        <dbReference type="ARBA" id="ARBA00022603"/>
    </source>
</evidence>
<reference evidence="7 8" key="1">
    <citation type="submission" date="2015-05" db="EMBL/GenBank/DDBJ databases">
        <title>Distinctive expansion of gene families associated with plant cell wall degradation and secondary metabolism in the genomes of grapevine trunk pathogens.</title>
        <authorList>
            <person name="Lawrence D.P."/>
            <person name="Travadon R."/>
            <person name="Rolshausen P.E."/>
            <person name="Baumgartner K."/>
        </authorList>
    </citation>
    <scope>NUCLEOTIDE SEQUENCE [LARGE SCALE GENOMIC DNA]</scope>
    <source>
        <strain evidence="7">UCRPC4</strain>
    </source>
</reference>
<organism evidence="7 8">
    <name type="scientific">Phaeomoniella chlamydospora</name>
    <name type="common">Phaeoacremonium chlamydosporum</name>
    <dbReference type="NCBI Taxonomy" id="158046"/>
    <lineage>
        <taxon>Eukaryota</taxon>
        <taxon>Fungi</taxon>
        <taxon>Dikarya</taxon>
        <taxon>Ascomycota</taxon>
        <taxon>Pezizomycotina</taxon>
        <taxon>Eurotiomycetes</taxon>
        <taxon>Chaetothyriomycetidae</taxon>
        <taxon>Phaeomoniellales</taxon>
        <taxon>Phaeomoniellaceae</taxon>
        <taxon>Phaeomoniella</taxon>
    </lineage>
</organism>
<dbReference type="InterPro" id="IPR036388">
    <property type="entry name" value="WH-like_DNA-bd_sf"/>
</dbReference>
<dbReference type="EMBL" id="LCWF01000317">
    <property type="protein sequence ID" value="KKY13433.1"/>
    <property type="molecule type" value="Genomic_DNA"/>
</dbReference>
<dbReference type="OrthoDB" id="1535081at2759"/>
<dbReference type="SUPFAM" id="SSF46785">
    <property type="entry name" value="Winged helix' DNA-binding domain"/>
    <property type="match status" value="1"/>
</dbReference>
<dbReference type="PANTHER" id="PTHR43712">
    <property type="entry name" value="PUTATIVE (AFU_ORTHOLOGUE AFUA_4G14580)-RELATED"/>
    <property type="match status" value="1"/>
</dbReference>
<keyword evidence="2 7" id="KW-0808">Transferase</keyword>
<keyword evidence="8" id="KW-1185">Reference proteome</keyword>
<dbReference type="GO" id="GO:0008171">
    <property type="term" value="F:O-methyltransferase activity"/>
    <property type="evidence" value="ECO:0007669"/>
    <property type="project" value="InterPro"/>
</dbReference>
<reference evidence="7 8" key="2">
    <citation type="submission" date="2015-05" db="EMBL/GenBank/DDBJ databases">
        <authorList>
            <person name="Morales-Cruz A."/>
            <person name="Amrine K.C."/>
            <person name="Cantu D."/>
        </authorList>
    </citation>
    <scope>NUCLEOTIDE SEQUENCE [LARGE SCALE GENOMIC DNA]</scope>
    <source>
        <strain evidence="7">UCRPC4</strain>
    </source>
</reference>
<evidence type="ECO:0000313" key="8">
    <source>
        <dbReference type="Proteomes" id="UP000053317"/>
    </source>
</evidence>
<name>A0A0G2FNB9_PHACM</name>
<dbReference type="InterPro" id="IPR012967">
    <property type="entry name" value="COMT_dimerisation"/>
</dbReference>
<dbReference type="InterPro" id="IPR001077">
    <property type="entry name" value="COMT_C"/>
</dbReference>
<feature type="active site" description="Proton acceptor" evidence="4">
    <location>
        <position position="289"/>
    </location>
</feature>
<proteinExistence type="predicted"/>
<dbReference type="Gene3D" id="1.10.10.10">
    <property type="entry name" value="Winged helix-like DNA-binding domain superfamily/Winged helix DNA-binding domain"/>
    <property type="match status" value="1"/>
</dbReference>
<dbReference type="GO" id="GO:0046983">
    <property type="term" value="F:protein dimerization activity"/>
    <property type="evidence" value="ECO:0007669"/>
    <property type="project" value="InterPro"/>
</dbReference>
<dbReference type="Gene3D" id="3.40.50.150">
    <property type="entry name" value="Vaccinia Virus protein VP39"/>
    <property type="match status" value="1"/>
</dbReference>
<keyword evidence="3" id="KW-0949">S-adenosyl-L-methionine</keyword>
<protein>
    <submittedName>
        <fullName evidence="7">Putative o-methyltransferase b</fullName>
    </submittedName>
</protein>
<evidence type="ECO:0000256" key="2">
    <source>
        <dbReference type="ARBA" id="ARBA00022679"/>
    </source>
</evidence>
<sequence length="381" mass="42652">MVNPETLVAALGGNAQSTTEATRLKIQDSLRGAAEAIETPHDTMLRFFNQQMEITVIRAGCDLGLFKTLSASERPLSSADLAASANANTLLVGRLLRYLASIRVITETGKDSYASNNVSQALADPRIHDAMYYTFNIGGPAYQALPDFLKEHNYENRTGGKCAWQKGFNTDMDFFSWAKQHPESLGWFQSLMSVPREGDWLDVVPFDKEAVSVGEERALFVDVGGSIGHQSARLRHKYPQLPGRIIVQDLEETIKNAPAVPGVEFMTHNFFNEQPIKGARYYYLRTVLHDWEDDKGEEILRNIVPAMAPDSQILIDEMVLPTTGAHWFSACLDLHIYTMLGAMERNVDQWKALLDRAGLRLVEVRTYMQSMSHSIIVAEPK</sequence>
<dbReference type="InterPro" id="IPR016461">
    <property type="entry name" value="COMT-like"/>
</dbReference>
<dbReference type="PANTHER" id="PTHR43712:SF4">
    <property type="entry name" value="O-METHYLTRANSFERASE DOMAIN-CONTAINING PROTEIN"/>
    <property type="match status" value="1"/>
</dbReference>
<dbReference type="PROSITE" id="PS51683">
    <property type="entry name" value="SAM_OMT_II"/>
    <property type="match status" value="1"/>
</dbReference>
<dbReference type="InterPro" id="IPR029063">
    <property type="entry name" value="SAM-dependent_MTases_sf"/>
</dbReference>
<feature type="domain" description="O-methyltransferase C-terminal" evidence="5">
    <location>
        <begin position="219"/>
        <end position="359"/>
    </location>
</feature>
<dbReference type="AlphaFoldDB" id="A0A0G2FNB9"/>
<evidence type="ECO:0000313" key="7">
    <source>
        <dbReference type="EMBL" id="KKY13433.1"/>
    </source>
</evidence>
<dbReference type="GO" id="GO:0032259">
    <property type="term" value="P:methylation"/>
    <property type="evidence" value="ECO:0007669"/>
    <property type="project" value="UniProtKB-KW"/>
</dbReference>
<accession>A0A0G2FNB9</accession>
<dbReference type="PIRSF" id="PIRSF005739">
    <property type="entry name" value="O-mtase"/>
    <property type="match status" value="1"/>
</dbReference>
<comment type="caution">
    <text evidence="7">The sequence shown here is derived from an EMBL/GenBank/DDBJ whole genome shotgun (WGS) entry which is preliminary data.</text>
</comment>
<evidence type="ECO:0000256" key="3">
    <source>
        <dbReference type="ARBA" id="ARBA00022691"/>
    </source>
</evidence>
<dbReference type="Pfam" id="PF00891">
    <property type="entry name" value="Methyltransf_2"/>
    <property type="match status" value="1"/>
</dbReference>
<dbReference type="SUPFAM" id="SSF53335">
    <property type="entry name" value="S-adenosyl-L-methionine-dependent methyltransferases"/>
    <property type="match status" value="1"/>
</dbReference>
<dbReference type="InterPro" id="IPR036390">
    <property type="entry name" value="WH_DNA-bd_sf"/>
</dbReference>
<dbReference type="Proteomes" id="UP000053317">
    <property type="component" value="Unassembled WGS sequence"/>
</dbReference>
<dbReference type="Pfam" id="PF08100">
    <property type="entry name" value="Dimerisation"/>
    <property type="match status" value="1"/>
</dbReference>
<evidence type="ECO:0000259" key="6">
    <source>
        <dbReference type="Pfam" id="PF08100"/>
    </source>
</evidence>
<keyword evidence="1 7" id="KW-0489">Methyltransferase</keyword>
<feature type="domain" description="O-methyltransferase dimerisation" evidence="6">
    <location>
        <begin position="47"/>
        <end position="123"/>
    </location>
</feature>